<reference evidence="2" key="1">
    <citation type="journal article" date="2019" name="Int. J. Syst. Evol. Microbiol.">
        <title>The Global Catalogue of Microorganisms (GCM) 10K type strain sequencing project: providing services to taxonomists for standard genome sequencing and annotation.</title>
        <authorList>
            <consortium name="The Broad Institute Genomics Platform"/>
            <consortium name="The Broad Institute Genome Sequencing Center for Infectious Disease"/>
            <person name="Wu L."/>
            <person name="Ma J."/>
        </authorList>
    </citation>
    <scope>NUCLEOTIDE SEQUENCE [LARGE SCALE GENOMIC DNA]</scope>
    <source>
        <strain evidence="2">JCM 10425</strain>
    </source>
</reference>
<organism evidence="1 2">
    <name type="scientific">Cryptosporangium japonicum</name>
    <dbReference type="NCBI Taxonomy" id="80872"/>
    <lineage>
        <taxon>Bacteria</taxon>
        <taxon>Bacillati</taxon>
        <taxon>Actinomycetota</taxon>
        <taxon>Actinomycetes</taxon>
        <taxon>Cryptosporangiales</taxon>
        <taxon>Cryptosporangiaceae</taxon>
        <taxon>Cryptosporangium</taxon>
    </lineage>
</organism>
<sequence length="63" mass="6954">MHSYALSQRFMLRETSVRVREILPPWVNTGPVGAAVASRHNAGPDEQAFVTALNEQMLGAFRA</sequence>
<accession>A0ABP3EQQ8</accession>
<gene>
    <name evidence="1" type="ORF">GCM10009539_72470</name>
</gene>
<proteinExistence type="predicted"/>
<dbReference type="EMBL" id="BAAAGX010000033">
    <property type="protein sequence ID" value="GAA0274310.1"/>
    <property type="molecule type" value="Genomic_DNA"/>
</dbReference>
<keyword evidence="2" id="KW-1185">Reference proteome</keyword>
<dbReference type="Proteomes" id="UP001500967">
    <property type="component" value="Unassembled WGS sequence"/>
</dbReference>
<protein>
    <submittedName>
        <fullName evidence="1">Uncharacterized protein</fullName>
    </submittedName>
</protein>
<name>A0ABP3EQQ8_9ACTN</name>
<evidence type="ECO:0000313" key="1">
    <source>
        <dbReference type="EMBL" id="GAA0274310.1"/>
    </source>
</evidence>
<evidence type="ECO:0000313" key="2">
    <source>
        <dbReference type="Proteomes" id="UP001500967"/>
    </source>
</evidence>
<comment type="caution">
    <text evidence="1">The sequence shown here is derived from an EMBL/GenBank/DDBJ whole genome shotgun (WGS) entry which is preliminary data.</text>
</comment>